<feature type="transmembrane region" description="Helical" evidence="14">
    <location>
        <begin position="1423"/>
        <end position="1447"/>
    </location>
</feature>
<feature type="transmembrane region" description="Helical" evidence="14">
    <location>
        <begin position="1158"/>
        <end position="1175"/>
    </location>
</feature>
<dbReference type="GO" id="GO:0051287">
    <property type="term" value="F:NAD binding"/>
    <property type="evidence" value="ECO:0007669"/>
    <property type="project" value="InterPro"/>
</dbReference>
<evidence type="ECO:0000256" key="8">
    <source>
        <dbReference type="ARBA" id="ARBA00023015"/>
    </source>
</evidence>
<dbReference type="CDD" id="cd00067">
    <property type="entry name" value="GAL4"/>
    <property type="match status" value="1"/>
</dbReference>
<sequence length="1564" mass="172603">MESDRRTSTGSAPAIPRRLQACERCWKRKQKVLADDVCDRQLPACTTCVEADAQCAPRRVPIGPTTEEGSGLSHVAVPNYVETLKRKRDELDAQFRQQRARRERDESVPGPQLSPNMETTSAGSPGESNQTPSTAPTSFSERSVQVAMGEIGFLSRNAMAEPRDETRGFPQELAMGNMVRAALVISGEDPLQSRDLCNHRRTFVTMMGPATGITKEFATPYVNRFLDHVGVMFFHIDRRKLQGEFDSYFDTHRGQPSRTKAPNSDTAFLEFKVYMAVAIGMLLSPEPGSELLATGLHAAATERLTIILEQGNCVKTLHCLWSLALYSMFSSLGGSTWHLVGLAMKKCISFRLHREPYPDSDISQEELNSRRSIFWALYVLDRTISCVMDRPFSIEDEDILVQLPVYNSTLKTVAEFDFGCHIIMHARLLSSVRSSSSRGRLYHYRNLSHWRDLPKSIKDFVPGDGALSVSIKQLTCRALTQIALLTRGTQLNGGIVRDARAVEHDVVDSCQAYINAAYSYSEQGKLAASFIDGFDLFAAGVLVACLPSLSSLAGPPRETAIISKCTALLTTIGERFPSLKVLRKLLLALSSVAAQGAYHDPYIENMAPGITEPSSSAGPSTAESKPTVYVLDTFPPKAIEYAKTLFNIIQPQDEEFKNWRQNARALLVRSSYVTAEDIASCPNLIAISKHGVGIDKINQDACAQRGIKILNTPGANARDVAELVVALALSVARGIRSITTRQMLKPVPKETCKGLTLYQKTIGIIGMGNIGRTVAEIFRGGFDANIVAYDAYMPEDVWSHIPHTRAKTVDEVLAQADVLSVHVPLTGETRDMISYEQIRAMKPDAILINAARGGIINEADLTKALSEGQLWGAGLDCHEQEPPSHEKIQLIDCYTLYLGLFHLLRDWNSSTVPSHTLHIAFDTIRDKQCFPIRATKGTIRQVLSTFWRYPSAWRGSRQTALDRVMATYKNRSSGERARPFGEIPLETRQSSLPVGEMGPSRKMLDAGIADPPRHSVGWPIFTQNPHAMGLISEAKRAMQDAPKEVFNAYVLMCTCFFALSGVSKGFDEGNIASIVTQAHFKARFGLDTQSEDEYANTKGWLVSIATAGAVFGCLGCSPINDRFGRRWTLRIATVIYIAGVLGQGLCGGNLSGLYASRFIAGLGIGPLSIVPPVYITEISPKAIRGLLTVLFAACQQLGVVLGFFINYGVTKQYPGVDEQWMLPTLLQIVPAVVWGFGTFLCSESPRWLLYKGHREEAAATMSKLRHLPRDHSVVLSELAGMDAQILHETEAVSNATVWDLLKETFVPVENRRRFFLIFMATLFSQWSGANAITQYSPTIFGYLGISGDEAKFLATGIYGVVKFVSTVCFALFIVDFIGRRRSLMTGISLQLITLIFVGAYLGVTSHLSTEEVEATPSATRASTAAIVAIFLHAVAWSIGWFSIPYLVGSEIFPIRIRSLNMSISMAFHWAFYFGCSRAMPSLLAATHKWGAFVFFSCICLISLVYVFFAMPDTTGRSLEELDSLFQRPWYTVYQVAYPSRDEIQVERLEDKASADGTSKHIEQA</sequence>
<evidence type="ECO:0000256" key="10">
    <source>
        <dbReference type="ARBA" id="ARBA00023136"/>
    </source>
</evidence>
<keyword evidence="12" id="KW-0539">Nucleus</keyword>
<keyword evidence="7" id="KW-0560">Oxidoreductase</keyword>
<dbReference type="GO" id="GO:0016020">
    <property type="term" value="C:membrane"/>
    <property type="evidence" value="ECO:0007669"/>
    <property type="project" value="UniProtKB-SubCell"/>
</dbReference>
<dbReference type="InterPro" id="IPR003663">
    <property type="entry name" value="Sugar/inositol_transpt"/>
</dbReference>
<evidence type="ECO:0000256" key="7">
    <source>
        <dbReference type="ARBA" id="ARBA00023002"/>
    </source>
</evidence>
<dbReference type="InterPro" id="IPR005829">
    <property type="entry name" value="Sugar_transporter_CS"/>
</dbReference>
<dbReference type="Pfam" id="PF04082">
    <property type="entry name" value="Fungal_trans"/>
    <property type="match status" value="1"/>
</dbReference>
<dbReference type="FunFam" id="1.20.1250.20:FF:000313">
    <property type="entry name" value="MFS quinate transporter"/>
    <property type="match status" value="1"/>
</dbReference>
<evidence type="ECO:0000256" key="2">
    <source>
        <dbReference type="ARBA" id="ARBA00010992"/>
    </source>
</evidence>
<dbReference type="InterPro" id="IPR050360">
    <property type="entry name" value="MFS_Sugar_Transporters"/>
</dbReference>
<comment type="subcellular location">
    <subcellularLocation>
        <location evidence="1">Membrane</location>
        <topology evidence="1">Multi-pass membrane protein</topology>
    </subcellularLocation>
</comment>
<dbReference type="PROSITE" id="PS00671">
    <property type="entry name" value="D_2_HYDROXYACID_DH_3"/>
    <property type="match status" value="1"/>
</dbReference>
<dbReference type="GO" id="GO:0000981">
    <property type="term" value="F:DNA-binding transcription factor activity, RNA polymerase II-specific"/>
    <property type="evidence" value="ECO:0007669"/>
    <property type="project" value="InterPro"/>
</dbReference>
<feature type="domain" description="Major facilitator superfamily (MFS) profile" evidence="15">
    <location>
        <begin position="1053"/>
        <end position="1514"/>
    </location>
</feature>
<evidence type="ECO:0000256" key="3">
    <source>
        <dbReference type="ARBA" id="ARBA00022448"/>
    </source>
</evidence>
<reference evidence="16" key="1">
    <citation type="submission" date="2019-04" db="EMBL/GenBank/DDBJ databases">
        <title>Friends and foes A comparative genomics study of 23 Aspergillus species from section Flavi.</title>
        <authorList>
            <consortium name="DOE Joint Genome Institute"/>
            <person name="Kjaerbolling I."/>
            <person name="Vesth T."/>
            <person name="Frisvad J.C."/>
            <person name="Nybo J.L."/>
            <person name="Theobald S."/>
            <person name="Kildgaard S."/>
            <person name="Isbrandt T."/>
            <person name="Kuo A."/>
            <person name="Sato A."/>
            <person name="Lyhne E.K."/>
            <person name="Kogle M.E."/>
            <person name="Wiebenga A."/>
            <person name="Kun R.S."/>
            <person name="Lubbers R.J."/>
            <person name="Makela M.R."/>
            <person name="Barry K."/>
            <person name="Chovatia M."/>
            <person name="Clum A."/>
            <person name="Daum C."/>
            <person name="Haridas S."/>
            <person name="He G."/>
            <person name="LaButti K."/>
            <person name="Lipzen A."/>
            <person name="Mondo S."/>
            <person name="Riley R."/>
            <person name="Salamov A."/>
            <person name="Simmons B.A."/>
            <person name="Magnuson J.K."/>
            <person name="Henrissat B."/>
            <person name="Mortensen U.H."/>
            <person name="Larsen T.O."/>
            <person name="Devries R.P."/>
            <person name="Grigoriev I.V."/>
            <person name="Machida M."/>
            <person name="Baker S.E."/>
            <person name="Andersen M.R."/>
        </authorList>
    </citation>
    <scope>NUCLEOTIDE SEQUENCE</scope>
    <source>
        <strain evidence="16">CBS 117612</strain>
    </source>
</reference>
<evidence type="ECO:0000256" key="9">
    <source>
        <dbReference type="ARBA" id="ARBA00023125"/>
    </source>
</evidence>
<keyword evidence="10 14" id="KW-0472">Membrane</keyword>
<dbReference type="InterPro" id="IPR005828">
    <property type="entry name" value="MFS_sugar_transport-like"/>
</dbReference>
<proteinExistence type="inferred from homology"/>
<keyword evidence="5" id="KW-0479">Metal-binding</keyword>
<keyword evidence="3" id="KW-0813">Transport</keyword>
<feature type="compositionally biased region" description="Polar residues" evidence="13">
    <location>
        <begin position="113"/>
        <end position="141"/>
    </location>
</feature>
<dbReference type="SUPFAM" id="SSF103473">
    <property type="entry name" value="MFS general substrate transporter"/>
    <property type="match status" value="1"/>
</dbReference>
<dbReference type="GO" id="GO:0009893">
    <property type="term" value="P:positive regulation of metabolic process"/>
    <property type="evidence" value="ECO:0007669"/>
    <property type="project" value="UniProtKB-ARBA"/>
</dbReference>
<dbReference type="PANTHER" id="PTHR48022:SF59">
    <property type="entry name" value="MAJOR FACILITATOR SUPERFAMILY (MFS) PROFILE DOMAIN-CONTAINING PROTEIN"/>
    <property type="match status" value="1"/>
</dbReference>
<dbReference type="PROSITE" id="PS00670">
    <property type="entry name" value="D_2_HYDROXYACID_DH_2"/>
    <property type="match status" value="1"/>
</dbReference>
<evidence type="ECO:0000256" key="11">
    <source>
        <dbReference type="ARBA" id="ARBA00023163"/>
    </source>
</evidence>
<feature type="transmembrane region" description="Helical" evidence="14">
    <location>
        <begin position="1352"/>
        <end position="1374"/>
    </location>
</feature>
<evidence type="ECO:0000256" key="4">
    <source>
        <dbReference type="ARBA" id="ARBA00022692"/>
    </source>
</evidence>
<evidence type="ECO:0000256" key="1">
    <source>
        <dbReference type="ARBA" id="ARBA00004141"/>
    </source>
</evidence>
<dbReference type="InterPro" id="IPR020846">
    <property type="entry name" value="MFS_dom"/>
</dbReference>
<feature type="transmembrane region" description="Helical" evidence="14">
    <location>
        <begin position="1187"/>
        <end position="1208"/>
    </location>
</feature>
<dbReference type="Pfam" id="PF02826">
    <property type="entry name" value="2-Hacid_dh_C"/>
    <property type="match status" value="1"/>
</dbReference>
<gene>
    <name evidence="16" type="ORF">BDV24DRAFT_173814</name>
</gene>
<dbReference type="Gene3D" id="3.40.50.720">
    <property type="entry name" value="NAD(P)-binding Rossmann-like Domain"/>
    <property type="match status" value="2"/>
</dbReference>
<keyword evidence="9" id="KW-0238">DNA-binding</keyword>
<dbReference type="InterPro" id="IPR007219">
    <property type="entry name" value="XnlR_reg_dom"/>
</dbReference>
<dbReference type="GO" id="GO:0016616">
    <property type="term" value="F:oxidoreductase activity, acting on the CH-OH group of donors, NAD or NADP as acceptor"/>
    <property type="evidence" value="ECO:0007669"/>
    <property type="project" value="InterPro"/>
</dbReference>
<name>A0A5N6YCD7_9EURO</name>
<dbReference type="OrthoDB" id="298012at2759"/>
<dbReference type="GO" id="GO:0005351">
    <property type="term" value="F:carbohydrate:proton symporter activity"/>
    <property type="evidence" value="ECO:0007669"/>
    <property type="project" value="TreeGrafter"/>
</dbReference>
<dbReference type="GO" id="GO:0008270">
    <property type="term" value="F:zinc ion binding"/>
    <property type="evidence" value="ECO:0007669"/>
    <property type="project" value="InterPro"/>
</dbReference>
<dbReference type="Proteomes" id="UP000325558">
    <property type="component" value="Unassembled WGS sequence"/>
</dbReference>
<feature type="transmembrane region" description="Helical" evidence="14">
    <location>
        <begin position="1100"/>
        <end position="1119"/>
    </location>
</feature>
<dbReference type="SUPFAM" id="SSF51735">
    <property type="entry name" value="NAD(P)-binding Rossmann-fold domains"/>
    <property type="match status" value="1"/>
</dbReference>
<feature type="transmembrane region" description="Helical" evidence="14">
    <location>
        <begin position="1220"/>
        <end position="1241"/>
    </location>
</feature>
<dbReference type="InterPro" id="IPR036864">
    <property type="entry name" value="Zn2-C6_fun-type_DNA-bd_sf"/>
</dbReference>
<dbReference type="InterPro" id="IPR029753">
    <property type="entry name" value="D-isomer_DH_CS"/>
</dbReference>
<feature type="transmembrane region" description="Helical" evidence="14">
    <location>
        <begin position="1491"/>
        <end position="1510"/>
    </location>
</feature>
<keyword evidence="8" id="KW-0805">Transcription regulation</keyword>
<evidence type="ECO:0000256" key="13">
    <source>
        <dbReference type="SAM" id="MobiDB-lite"/>
    </source>
</evidence>
<dbReference type="CDD" id="cd12148">
    <property type="entry name" value="fungal_TF_MHR"/>
    <property type="match status" value="1"/>
</dbReference>
<dbReference type="InterPro" id="IPR006139">
    <property type="entry name" value="D-isomer_2_OHA_DH_cat_dom"/>
</dbReference>
<protein>
    <recommendedName>
        <fullName evidence="15">Major facilitator superfamily (MFS) profile domain-containing protein</fullName>
    </recommendedName>
</protein>
<keyword evidence="4 14" id="KW-0812">Transmembrane</keyword>
<dbReference type="PROSITE" id="PS00216">
    <property type="entry name" value="SUGAR_TRANSPORT_1"/>
    <property type="match status" value="1"/>
</dbReference>
<feature type="transmembrane region" description="Helical" evidence="14">
    <location>
        <begin position="1314"/>
        <end position="1332"/>
    </location>
</feature>
<dbReference type="SUPFAM" id="SSF52283">
    <property type="entry name" value="Formate/glycerate dehydrogenase catalytic domain-like"/>
    <property type="match status" value="1"/>
</dbReference>
<dbReference type="PRINTS" id="PR00171">
    <property type="entry name" value="SUGRTRNSPORT"/>
</dbReference>
<dbReference type="Pfam" id="PF00083">
    <property type="entry name" value="Sugar_tr"/>
    <property type="match status" value="1"/>
</dbReference>
<dbReference type="GO" id="GO:0003677">
    <property type="term" value="F:DNA binding"/>
    <property type="evidence" value="ECO:0007669"/>
    <property type="project" value="UniProtKB-KW"/>
</dbReference>
<dbReference type="PROSITE" id="PS00065">
    <property type="entry name" value="D_2_HYDROXYACID_DH_1"/>
    <property type="match status" value="1"/>
</dbReference>
<dbReference type="InterPro" id="IPR001138">
    <property type="entry name" value="Zn2Cys6_DnaBD"/>
</dbReference>
<dbReference type="Gene3D" id="4.10.240.10">
    <property type="entry name" value="Zn(2)-C6 fungal-type DNA-binding domain"/>
    <property type="match status" value="1"/>
</dbReference>
<dbReference type="PROSITE" id="PS50850">
    <property type="entry name" value="MFS"/>
    <property type="match status" value="1"/>
</dbReference>
<evidence type="ECO:0000313" key="16">
    <source>
        <dbReference type="EMBL" id="KAE8342523.1"/>
    </source>
</evidence>
<dbReference type="EMBL" id="ML737134">
    <property type="protein sequence ID" value="KAE8342523.1"/>
    <property type="molecule type" value="Genomic_DNA"/>
</dbReference>
<accession>A0A5N6YCD7</accession>
<feature type="region of interest" description="Disordered" evidence="13">
    <location>
        <begin position="95"/>
        <end position="141"/>
    </location>
</feature>
<feature type="transmembrane region" description="Helical" evidence="14">
    <location>
        <begin position="1131"/>
        <end position="1152"/>
    </location>
</feature>
<dbReference type="PANTHER" id="PTHR48022">
    <property type="entry name" value="PLASTIDIC GLUCOSE TRANSPORTER 4"/>
    <property type="match status" value="1"/>
</dbReference>
<keyword evidence="11" id="KW-0804">Transcription</keyword>
<feature type="transmembrane region" description="Helical" evidence="14">
    <location>
        <begin position="1459"/>
        <end position="1479"/>
    </location>
</feature>
<dbReference type="InterPro" id="IPR006140">
    <property type="entry name" value="D-isomer_DH_NAD-bd"/>
</dbReference>
<feature type="transmembrane region" description="Helical" evidence="14">
    <location>
        <begin position="1386"/>
        <end position="1403"/>
    </location>
</feature>
<dbReference type="GO" id="GO:0006351">
    <property type="term" value="P:DNA-templated transcription"/>
    <property type="evidence" value="ECO:0007669"/>
    <property type="project" value="InterPro"/>
</dbReference>
<dbReference type="SMART" id="SM00906">
    <property type="entry name" value="Fungal_trans"/>
    <property type="match status" value="1"/>
</dbReference>
<dbReference type="InterPro" id="IPR029752">
    <property type="entry name" value="D-isomer_DH_CS1"/>
</dbReference>
<keyword evidence="6 14" id="KW-1133">Transmembrane helix</keyword>
<dbReference type="SUPFAM" id="SSF57701">
    <property type="entry name" value="Zn2/Cys6 DNA-binding domain"/>
    <property type="match status" value="1"/>
</dbReference>
<dbReference type="Pfam" id="PF00389">
    <property type="entry name" value="2-Hacid_dh"/>
    <property type="match status" value="1"/>
</dbReference>
<evidence type="ECO:0000256" key="6">
    <source>
        <dbReference type="ARBA" id="ARBA00022989"/>
    </source>
</evidence>
<dbReference type="InterPro" id="IPR036259">
    <property type="entry name" value="MFS_trans_sf"/>
</dbReference>
<organism evidence="16">
    <name type="scientific">Aspergillus arachidicola</name>
    <dbReference type="NCBI Taxonomy" id="656916"/>
    <lineage>
        <taxon>Eukaryota</taxon>
        <taxon>Fungi</taxon>
        <taxon>Dikarya</taxon>
        <taxon>Ascomycota</taxon>
        <taxon>Pezizomycotina</taxon>
        <taxon>Eurotiomycetes</taxon>
        <taxon>Eurotiomycetidae</taxon>
        <taxon>Eurotiales</taxon>
        <taxon>Aspergillaceae</taxon>
        <taxon>Aspergillus</taxon>
        <taxon>Aspergillus subgen. Circumdati</taxon>
    </lineage>
</organism>
<dbReference type="Gene3D" id="1.20.1250.20">
    <property type="entry name" value="MFS general substrate transporter like domains"/>
    <property type="match status" value="1"/>
</dbReference>
<comment type="similarity">
    <text evidence="2">Belongs to the major facilitator superfamily. Sugar transporter (TC 2.A.1.1) family.</text>
</comment>
<evidence type="ECO:0000256" key="5">
    <source>
        <dbReference type="ARBA" id="ARBA00022723"/>
    </source>
</evidence>
<evidence type="ECO:0000259" key="15">
    <source>
        <dbReference type="PROSITE" id="PS50850"/>
    </source>
</evidence>
<evidence type="ECO:0000256" key="12">
    <source>
        <dbReference type="ARBA" id="ARBA00023242"/>
    </source>
</evidence>
<dbReference type="InterPro" id="IPR036291">
    <property type="entry name" value="NAD(P)-bd_dom_sf"/>
</dbReference>
<dbReference type="NCBIfam" id="TIGR00879">
    <property type="entry name" value="SP"/>
    <property type="match status" value="1"/>
</dbReference>
<evidence type="ECO:0000256" key="14">
    <source>
        <dbReference type="SAM" id="Phobius"/>
    </source>
</evidence>